<dbReference type="InterPro" id="IPR016181">
    <property type="entry name" value="Acyl_CoA_acyltransferase"/>
</dbReference>
<dbReference type="SUPFAM" id="SSF55729">
    <property type="entry name" value="Acyl-CoA N-acyltransferases (Nat)"/>
    <property type="match status" value="1"/>
</dbReference>
<evidence type="ECO:0000313" key="4">
    <source>
        <dbReference type="EMBL" id="MBM7124163.1"/>
    </source>
</evidence>
<protein>
    <submittedName>
        <fullName evidence="4">GNAT family N-acetyltransferase</fullName>
    </submittedName>
</protein>
<evidence type="ECO:0000256" key="2">
    <source>
        <dbReference type="ARBA" id="ARBA00023315"/>
    </source>
</evidence>
<dbReference type="PANTHER" id="PTHR43877">
    <property type="entry name" value="AMINOALKYLPHOSPHONATE N-ACETYLTRANSFERASE-RELATED-RELATED"/>
    <property type="match status" value="1"/>
</dbReference>
<dbReference type="EMBL" id="JADIKE010000024">
    <property type="protein sequence ID" value="MBM7124163.1"/>
    <property type="molecule type" value="Genomic_DNA"/>
</dbReference>
<dbReference type="PANTHER" id="PTHR43877:SF2">
    <property type="entry name" value="AMINOALKYLPHOSPHONATE N-ACETYLTRANSFERASE-RELATED"/>
    <property type="match status" value="1"/>
</dbReference>
<keyword evidence="5" id="KW-1185">Reference proteome</keyword>
<dbReference type="PROSITE" id="PS51186">
    <property type="entry name" value="GNAT"/>
    <property type="match status" value="1"/>
</dbReference>
<evidence type="ECO:0000313" key="5">
    <source>
        <dbReference type="Proteomes" id="UP001430149"/>
    </source>
</evidence>
<dbReference type="Pfam" id="PF00583">
    <property type="entry name" value="Acetyltransf_1"/>
    <property type="match status" value="1"/>
</dbReference>
<dbReference type="Proteomes" id="UP001430149">
    <property type="component" value="Unassembled WGS sequence"/>
</dbReference>
<accession>A0ABS2K1H6</accession>
<keyword evidence="2" id="KW-0012">Acyltransferase</keyword>
<dbReference type="Gene3D" id="3.40.630.30">
    <property type="match status" value="1"/>
</dbReference>
<organism evidence="4 5">
    <name type="scientific">Dyella flava</name>
    <dbReference type="NCBI Taxonomy" id="1920170"/>
    <lineage>
        <taxon>Bacteria</taxon>
        <taxon>Pseudomonadati</taxon>
        <taxon>Pseudomonadota</taxon>
        <taxon>Gammaproteobacteria</taxon>
        <taxon>Lysobacterales</taxon>
        <taxon>Rhodanobacteraceae</taxon>
        <taxon>Dyella</taxon>
    </lineage>
</organism>
<sequence length="146" mass="16989">MVRHAGRGDIAAVAEWNAAMAWETEQKRLDMQVLTRGVTAILGEPRRGFYLIAEREGRAVGCLMVTYEWSDWRNGDFWWIQSVYVIPEARRGGVFRALYEDVARRAKEAGAVGLRLYVETENQRAQSTYRQLGMEQCHYFMYEQML</sequence>
<evidence type="ECO:0000259" key="3">
    <source>
        <dbReference type="PROSITE" id="PS51186"/>
    </source>
</evidence>
<comment type="caution">
    <text evidence="4">The sequence shown here is derived from an EMBL/GenBank/DDBJ whole genome shotgun (WGS) entry which is preliminary data.</text>
</comment>
<feature type="domain" description="N-acetyltransferase" evidence="3">
    <location>
        <begin position="1"/>
        <end position="146"/>
    </location>
</feature>
<proteinExistence type="predicted"/>
<keyword evidence="1" id="KW-0808">Transferase</keyword>
<dbReference type="CDD" id="cd04301">
    <property type="entry name" value="NAT_SF"/>
    <property type="match status" value="1"/>
</dbReference>
<evidence type="ECO:0000256" key="1">
    <source>
        <dbReference type="ARBA" id="ARBA00022679"/>
    </source>
</evidence>
<gene>
    <name evidence="4" type="ORF">ISP19_02120</name>
</gene>
<dbReference type="InterPro" id="IPR000182">
    <property type="entry name" value="GNAT_dom"/>
</dbReference>
<name>A0ABS2K1H6_9GAMM</name>
<dbReference type="InterPro" id="IPR050832">
    <property type="entry name" value="Bact_Acetyltransf"/>
</dbReference>
<reference evidence="4" key="1">
    <citation type="submission" date="2020-10" db="EMBL/GenBank/DDBJ databases">
        <title>Phylogeny of dyella-like bacteria.</title>
        <authorList>
            <person name="Fu J."/>
        </authorList>
    </citation>
    <scope>NUCLEOTIDE SEQUENCE</scope>
    <source>
        <strain evidence="4">DHOC52</strain>
    </source>
</reference>